<organism evidence="2 3">
    <name type="scientific">Papaver nudicaule</name>
    <name type="common">Iceland poppy</name>
    <dbReference type="NCBI Taxonomy" id="74823"/>
    <lineage>
        <taxon>Eukaryota</taxon>
        <taxon>Viridiplantae</taxon>
        <taxon>Streptophyta</taxon>
        <taxon>Embryophyta</taxon>
        <taxon>Tracheophyta</taxon>
        <taxon>Spermatophyta</taxon>
        <taxon>Magnoliopsida</taxon>
        <taxon>Ranunculales</taxon>
        <taxon>Papaveraceae</taxon>
        <taxon>Papaveroideae</taxon>
        <taxon>Papaver</taxon>
    </lineage>
</organism>
<evidence type="ECO:0000313" key="3">
    <source>
        <dbReference type="Proteomes" id="UP001177140"/>
    </source>
</evidence>
<feature type="domain" description="MULE transposase" evidence="1">
    <location>
        <begin position="113"/>
        <end position="187"/>
    </location>
</feature>
<name>A0AA41S7L2_PAPNU</name>
<dbReference type="AlphaFoldDB" id="A0AA41S7L2"/>
<gene>
    <name evidence="2" type="ORF">MKW94_014270</name>
</gene>
<dbReference type="Pfam" id="PF10551">
    <property type="entry name" value="MULE"/>
    <property type="match status" value="1"/>
</dbReference>
<dbReference type="PANTHER" id="PTHR31973:SF187">
    <property type="entry name" value="MUTATOR TRANSPOSASE MUDRA PROTEIN"/>
    <property type="match status" value="1"/>
</dbReference>
<reference evidence="2" key="1">
    <citation type="submission" date="2022-03" db="EMBL/GenBank/DDBJ databases">
        <title>A functionally conserved STORR gene fusion in Papaver species that diverged 16.8 million years ago.</title>
        <authorList>
            <person name="Catania T."/>
        </authorList>
    </citation>
    <scope>NUCLEOTIDE SEQUENCE</scope>
    <source>
        <strain evidence="2">S-191538</strain>
    </source>
</reference>
<sequence>MANAKWVAKRIMCYVSDHINCKPSTIQSRMKRKHKVEISYWTAWHARHMCLENIFGSFEDSYRCVPELCRQIKEANPGSIATWSKEGVGEQFTGLFVMYKASLDGFLNGCRLVIGLDGTFLKGKYGGMVLAAMGLDNNNGIFIAIYVCRNECKETWNKFLEILAPHVTQEEKPITFISDQQKGRKFALLL</sequence>
<comment type="caution">
    <text evidence="2">The sequence shown here is derived from an EMBL/GenBank/DDBJ whole genome shotgun (WGS) entry which is preliminary data.</text>
</comment>
<dbReference type="EMBL" id="JAJJMA010096381">
    <property type="protein sequence ID" value="MCL7029985.1"/>
    <property type="molecule type" value="Genomic_DNA"/>
</dbReference>
<protein>
    <recommendedName>
        <fullName evidence="1">MULE transposase domain-containing protein</fullName>
    </recommendedName>
</protein>
<dbReference type="Proteomes" id="UP001177140">
    <property type="component" value="Unassembled WGS sequence"/>
</dbReference>
<evidence type="ECO:0000313" key="2">
    <source>
        <dbReference type="EMBL" id="MCL7029985.1"/>
    </source>
</evidence>
<dbReference type="PANTHER" id="PTHR31973">
    <property type="entry name" value="POLYPROTEIN, PUTATIVE-RELATED"/>
    <property type="match status" value="1"/>
</dbReference>
<evidence type="ECO:0000259" key="1">
    <source>
        <dbReference type="Pfam" id="PF10551"/>
    </source>
</evidence>
<keyword evidence="3" id="KW-1185">Reference proteome</keyword>
<dbReference type="InterPro" id="IPR018289">
    <property type="entry name" value="MULE_transposase_dom"/>
</dbReference>
<proteinExistence type="predicted"/>
<accession>A0AA41S7L2</accession>